<gene>
    <name evidence="12" type="primary">LOC106750089</name>
</gene>
<evidence type="ECO:0000313" key="11">
    <source>
        <dbReference type="Proteomes" id="UP000515204"/>
    </source>
</evidence>
<dbReference type="Pfam" id="PF04716">
    <property type="entry name" value="ETC_C1_NDUFA5"/>
    <property type="match status" value="1"/>
</dbReference>
<dbReference type="OrthoDB" id="286811at2759"/>
<keyword evidence="10" id="KW-0472">Membrane</keyword>
<evidence type="ECO:0000256" key="3">
    <source>
        <dbReference type="ARBA" id="ARBA00010261"/>
    </source>
</evidence>
<evidence type="ECO:0000256" key="2">
    <source>
        <dbReference type="ARBA" id="ARBA00004443"/>
    </source>
</evidence>
<dbReference type="RefSeq" id="XP_014485660.1">
    <property type="nucleotide sequence ID" value="XM_014630174.1"/>
</dbReference>
<evidence type="ECO:0000256" key="8">
    <source>
        <dbReference type="ARBA" id="ARBA00022982"/>
    </source>
</evidence>
<evidence type="ECO:0000256" key="1">
    <source>
        <dbReference type="ARBA" id="ARBA00003195"/>
    </source>
</evidence>
<evidence type="ECO:0000256" key="10">
    <source>
        <dbReference type="ARBA" id="ARBA00023136"/>
    </source>
</evidence>
<name>A0A6P3Y498_DINQU</name>
<dbReference type="PANTHER" id="PTHR12653:SF0">
    <property type="entry name" value="NADH DEHYDROGENASE [UBIQUINONE] 1 ALPHA SUBCOMPLEX SUBUNIT 5"/>
    <property type="match status" value="1"/>
</dbReference>
<dbReference type="CTD" id="39214"/>
<comment type="subcellular location">
    <subcellularLocation>
        <location evidence="2">Mitochondrion inner membrane</location>
        <topology evidence="2">Peripheral membrane protein</topology>
        <orientation evidence="2">Matrix side</orientation>
    </subcellularLocation>
</comment>
<dbReference type="GO" id="GO:0005743">
    <property type="term" value="C:mitochondrial inner membrane"/>
    <property type="evidence" value="ECO:0007669"/>
    <property type="project" value="UniProtKB-SubCell"/>
</dbReference>
<keyword evidence="6" id="KW-0679">Respiratory chain</keyword>
<keyword evidence="8" id="KW-0249">Electron transport</keyword>
<comment type="function">
    <text evidence="1">Accessory subunit of the mitochondrial membrane respiratory chain NADH dehydrogenase (Complex I), that is believed not to be involved in catalysis. Complex I functions in the transfer of electrons from NADH to the respiratory chain. The immediate electron acceptor for the enzyme is believed to be ubiquinone.</text>
</comment>
<dbReference type="GO" id="GO:0022904">
    <property type="term" value="P:respiratory electron transport chain"/>
    <property type="evidence" value="ECO:0007669"/>
    <property type="project" value="InterPro"/>
</dbReference>
<sequence length="118" mass="13827">MAGVLKKSTRLTGLAVNKYPYEDLIPLYNKLLVLLTNFPKEYVYREVTEKIAKDRLDIVKKNTDIRTVEEKIDCGQVEELVLQVKSEISLAQKMLEWKPWEKLMQEAPANQWAWPPHK</sequence>
<evidence type="ECO:0000256" key="5">
    <source>
        <dbReference type="ARBA" id="ARBA00022448"/>
    </source>
</evidence>
<dbReference type="GeneID" id="106750089"/>
<comment type="similarity">
    <text evidence="3">Belongs to the complex I NDUFA5 subunit family.</text>
</comment>
<evidence type="ECO:0000313" key="12">
    <source>
        <dbReference type="RefSeq" id="XP_014485660.1"/>
    </source>
</evidence>
<reference evidence="12" key="1">
    <citation type="submission" date="2025-08" db="UniProtKB">
        <authorList>
            <consortium name="RefSeq"/>
        </authorList>
    </citation>
    <scope>IDENTIFICATION</scope>
</reference>
<evidence type="ECO:0000256" key="6">
    <source>
        <dbReference type="ARBA" id="ARBA00022660"/>
    </source>
</evidence>
<evidence type="ECO:0000256" key="7">
    <source>
        <dbReference type="ARBA" id="ARBA00022792"/>
    </source>
</evidence>
<keyword evidence="9" id="KW-0496">Mitochondrion</keyword>
<proteinExistence type="inferred from homology"/>
<accession>A0A6P3Y498</accession>
<evidence type="ECO:0000256" key="4">
    <source>
        <dbReference type="ARBA" id="ARBA00011533"/>
    </source>
</evidence>
<dbReference type="InterPro" id="IPR006806">
    <property type="entry name" value="NDUFA5"/>
</dbReference>
<keyword evidence="7" id="KW-0999">Mitochondrion inner membrane</keyword>
<dbReference type="PANTHER" id="PTHR12653">
    <property type="entry name" value="NADH-UBIQUINONE OXIDOREDUCTASE 13 KD-B SUBUNIT"/>
    <property type="match status" value="1"/>
</dbReference>
<dbReference type="AlphaFoldDB" id="A0A6P3Y498"/>
<evidence type="ECO:0000256" key="9">
    <source>
        <dbReference type="ARBA" id="ARBA00023128"/>
    </source>
</evidence>
<comment type="subunit">
    <text evidence="4">Complex I is composed of 45 different subunits.</text>
</comment>
<protein>
    <submittedName>
        <fullName evidence="12">NADH dehydrogenase [ubiquinone] 1 alpha subcomplex subunit 5</fullName>
    </submittedName>
</protein>
<dbReference type="Proteomes" id="UP000515204">
    <property type="component" value="Unplaced"/>
</dbReference>
<keyword evidence="11" id="KW-1185">Reference proteome</keyword>
<keyword evidence="5" id="KW-0813">Transport</keyword>
<dbReference type="KEGG" id="dqu:106750089"/>
<organism evidence="11 12">
    <name type="scientific">Dinoponera quadriceps</name>
    <name type="common">South American ant</name>
    <dbReference type="NCBI Taxonomy" id="609295"/>
    <lineage>
        <taxon>Eukaryota</taxon>
        <taxon>Metazoa</taxon>
        <taxon>Ecdysozoa</taxon>
        <taxon>Arthropoda</taxon>
        <taxon>Hexapoda</taxon>
        <taxon>Insecta</taxon>
        <taxon>Pterygota</taxon>
        <taxon>Neoptera</taxon>
        <taxon>Endopterygota</taxon>
        <taxon>Hymenoptera</taxon>
        <taxon>Apocrita</taxon>
        <taxon>Aculeata</taxon>
        <taxon>Formicoidea</taxon>
        <taxon>Formicidae</taxon>
        <taxon>Ponerinae</taxon>
        <taxon>Ponerini</taxon>
        <taxon>Dinoponera</taxon>
    </lineage>
</organism>